<proteinExistence type="predicted"/>
<dbReference type="Proteomes" id="UP000805193">
    <property type="component" value="Unassembled WGS sequence"/>
</dbReference>
<evidence type="ECO:0000313" key="1">
    <source>
        <dbReference type="EMBL" id="KAG0424669.1"/>
    </source>
</evidence>
<gene>
    <name evidence="1" type="ORF">HPB47_028130</name>
</gene>
<protein>
    <submittedName>
        <fullName evidence="1">Uncharacterized protein</fullName>
    </submittedName>
</protein>
<organism evidence="1 2">
    <name type="scientific">Ixodes persulcatus</name>
    <name type="common">Taiga tick</name>
    <dbReference type="NCBI Taxonomy" id="34615"/>
    <lineage>
        <taxon>Eukaryota</taxon>
        <taxon>Metazoa</taxon>
        <taxon>Ecdysozoa</taxon>
        <taxon>Arthropoda</taxon>
        <taxon>Chelicerata</taxon>
        <taxon>Arachnida</taxon>
        <taxon>Acari</taxon>
        <taxon>Parasitiformes</taxon>
        <taxon>Ixodida</taxon>
        <taxon>Ixodoidea</taxon>
        <taxon>Ixodidae</taxon>
        <taxon>Ixodinae</taxon>
        <taxon>Ixodes</taxon>
    </lineage>
</organism>
<name>A0AC60PU68_IXOPE</name>
<comment type="caution">
    <text evidence="1">The sequence shown here is derived from an EMBL/GenBank/DDBJ whole genome shotgun (WGS) entry which is preliminary data.</text>
</comment>
<dbReference type="EMBL" id="JABSTQ010009948">
    <property type="protein sequence ID" value="KAG0424669.1"/>
    <property type="molecule type" value="Genomic_DNA"/>
</dbReference>
<keyword evidence="2" id="KW-1185">Reference proteome</keyword>
<evidence type="ECO:0000313" key="2">
    <source>
        <dbReference type="Proteomes" id="UP000805193"/>
    </source>
</evidence>
<reference evidence="1 2" key="1">
    <citation type="journal article" date="2020" name="Cell">
        <title>Large-Scale Comparative Analyses of Tick Genomes Elucidate Their Genetic Diversity and Vector Capacities.</title>
        <authorList>
            <consortium name="Tick Genome and Microbiome Consortium (TIGMIC)"/>
            <person name="Jia N."/>
            <person name="Wang J."/>
            <person name="Shi W."/>
            <person name="Du L."/>
            <person name="Sun Y."/>
            <person name="Zhan W."/>
            <person name="Jiang J.F."/>
            <person name="Wang Q."/>
            <person name="Zhang B."/>
            <person name="Ji P."/>
            <person name="Bell-Sakyi L."/>
            <person name="Cui X.M."/>
            <person name="Yuan T.T."/>
            <person name="Jiang B.G."/>
            <person name="Yang W.F."/>
            <person name="Lam T.T."/>
            <person name="Chang Q.C."/>
            <person name="Ding S.J."/>
            <person name="Wang X.J."/>
            <person name="Zhu J.G."/>
            <person name="Ruan X.D."/>
            <person name="Zhao L."/>
            <person name="Wei J.T."/>
            <person name="Ye R.Z."/>
            <person name="Que T.C."/>
            <person name="Du C.H."/>
            <person name="Zhou Y.H."/>
            <person name="Cheng J.X."/>
            <person name="Dai P.F."/>
            <person name="Guo W.B."/>
            <person name="Han X.H."/>
            <person name="Huang E.J."/>
            <person name="Li L.F."/>
            <person name="Wei W."/>
            <person name="Gao Y.C."/>
            <person name="Liu J.Z."/>
            <person name="Shao H.Z."/>
            <person name="Wang X."/>
            <person name="Wang C.C."/>
            <person name="Yang T.C."/>
            <person name="Huo Q.B."/>
            <person name="Li W."/>
            <person name="Chen H.Y."/>
            <person name="Chen S.E."/>
            <person name="Zhou L.G."/>
            <person name="Ni X.B."/>
            <person name="Tian J.H."/>
            <person name="Sheng Y."/>
            <person name="Liu T."/>
            <person name="Pan Y.S."/>
            <person name="Xia L.Y."/>
            <person name="Li J."/>
            <person name="Zhao F."/>
            <person name="Cao W.C."/>
        </authorList>
    </citation>
    <scope>NUCLEOTIDE SEQUENCE [LARGE SCALE GENOMIC DNA]</scope>
    <source>
        <strain evidence="1">Iper-2018</strain>
    </source>
</reference>
<sequence length="547" mass="63553">MDLDVRREQHLPRKKGKPRRARKQSTTSKEHDAGDTKDADRSEQRTGSVSDEPTSTPTDKNQGPPKNKVASLMQQHRTAWQNEFQKLRDAEEKLKNDIVDKLRRILSQRLGDDEESPSEEELIRDLITVQQECRQLTANLKVEYLEADAAVNTAFGESALVNVKFSFSHNVDSDFQSSFRGEDRLRRSLLAELKQIDHKFETKIKDIDKAHKLEEEPADWTEEDYAVVQHVLEQYPSQLANRRALIMDWLRRHYKKRSILDISAYMTWCQNQRFHREKVQSCLQEWERARVQWLARAKQASKGTSPLQRNPAKLRVPPPIRLKPKKASAASAPLKSLAPPTAELPKKTRIVLPAIVRTRKDVGRPPKSQHIEQAERKIREQNHEWRMRSLSTVCELEGLRMQANEPQRHDDPEEQAEQVAKLRRRLDMERVKFRQELAIKKQWDRMRAEQKKQEEAKNQRIKLQILSYSGRQAKDSSQQTTLKPCGPVVVRRSIARQTALRRRSEVSPSVVLPSHHHTKTTLFPSFAVEETRTVLAAGRPVTRGRYK</sequence>
<accession>A0AC60PU68</accession>